<proteinExistence type="predicted"/>
<accession>A0ACC2DVG6</accession>
<evidence type="ECO:0000313" key="2">
    <source>
        <dbReference type="Proteomes" id="UP001162992"/>
    </source>
</evidence>
<dbReference type="Proteomes" id="UP001162992">
    <property type="component" value="Chromosome 4"/>
</dbReference>
<keyword evidence="2" id="KW-1185">Reference proteome</keyword>
<sequence>MHETSASQKMSGVMLSSSSSMFRKTVHQASTTIYLKCGSFASQKHQQRSSAVARMHAASLEHMNSFNNVLSHSRKKFEPISPVLGRFTTRPCALRCFSAYEQQSSGRRLEAGSDFPRPPVIPFQKDLANYIHLIGHVGKKPDIKYFDSGKVCARSSMAVRKTARLEDAPSWFALEFWDELAEIAAHHLKKGDKIHVAGVVVVDKFEKDQENVTIVKVVVRDVNYIALQTESYSDKNMSSQDKKLAKEKLWQEFFENPSEWWDNRVNKMNLKYPDFKHKSSGAALWVDSAPQWVKSQIQMLDSKRDLGRRSSAAVSSAPY</sequence>
<evidence type="ECO:0000313" key="1">
    <source>
        <dbReference type="EMBL" id="KAJ7558130.1"/>
    </source>
</evidence>
<gene>
    <name evidence="1" type="ORF">O6H91_04G025600</name>
</gene>
<protein>
    <submittedName>
        <fullName evidence="1">Uncharacterized protein</fullName>
    </submittedName>
</protein>
<dbReference type="EMBL" id="CM055095">
    <property type="protein sequence ID" value="KAJ7558130.1"/>
    <property type="molecule type" value="Genomic_DNA"/>
</dbReference>
<name>A0ACC2DVG6_DIPCM</name>
<organism evidence="1 2">
    <name type="scientific">Diphasiastrum complanatum</name>
    <name type="common">Issler's clubmoss</name>
    <name type="synonym">Lycopodium complanatum</name>
    <dbReference type="NCBI Taxonomy" id="34168"/>
    <lineage>
        <taxon>Eukaryota</taxon>
        <taxon>Viridiplantae</taxon>
        <taxon>Streptophyta</taxon>
        <taxon>Embryophyta</taxon>
        <taxon>Tracheophyta</taxon>
        <taxon>Lycopodiopsida</taxon>
        <taxon>Lycopodiales</taxon>
        <taxon>Lycopodiaceae</taxon>
        <taxon>Lycopodioideae</taxon>
        <taxon>Diphasiastrum</taxon>
    </lineage>
</organism>
<reference evidence="2" key="1">
    <citation type="journal article" date="2024" name="Proc. Natl. Acad. Sci. U.S.A.">
        <title>Extraordinary preservation of gene collinearity over three hundred million years revealed in homosporous lycophytes.</title>
        <authorList>
            <person name="Li C."/>
            <person name="Wickell D."/>
            <person name="Kuo L.Y."/>
            <person name="Chen X."/>
            <person name="Nie B."/>
            <person name="Liao X."/>
            <person name="Peng D."/>
            <person name="Ji J."/>
            <person name="Jenkins J."/>
            <person name="Williams M."/>
            <person name="Shu S."/>
            <person name="Plott C."/>
            <person name="Barry K."/>
            <person name="Rajasekar S."/>
            <person name="Grimwood J."/>
            <person name="Han X."/>
            <person name="Sun S."/>
            <person name="Hou Z."/>
            <person name="He W."/>
            <person name="Dai G."/>
            <person name="Sun C."/>
            <person name="Schmutz J."/>
            <person name="Leebens-Mack J.H."/>
            <person name="Li F.W."/>
            <person name="Wang L."/>
        </authorList>
    </citation>
    <scope>NUCLEOTIDE SEQUENCE [LARGE SCALE GENOMIC DNA]</scope>
    <source>
        <strain evidence="2">cv. PW_Plant_1</strain>
    </source>
</reference>
<comment type="caution">
    <text evidence="1">The sequence shown here is derived from an EMBL/GenBank/DDBJ whole genome shotgun (WGS) entry which is preliminary data.</text>
</comment>